<dbReference type="CDD" id="cd17546">
    <property type="entry name" value="REC_hyHK_CKI1_RcsC-like"/>
    <property type="match status" value="2"/>
</dbReference>
<comment type="subcellular location">
    <subcellularLocation>
        <location evidence="2">Cell membrane</location>
        <topology evidence="2">Multi-pass membrane protein</topology>
    </subcellularLocation>
</comment>
<evidence type="ECO:0000313" key="23">
    <source>
        <dbReference type="EMBL" id="EFI33284.1"/>
    </source>
</evidence>
<feature type="domain" description="Histidine kinase" evidence="18">
    <location>
        <begin position="810"/>
        <end position="1068"/>
    </location>
</feature>
<evidence type="ECO:0000256" key="12">
    <source>
        <dbReference type="ARBA" id="ARBA00023012"/>
    </source>
</evidence>
<feature type="domain" description="HPt" evidence="22">
    <location>
        <begin position="1386"/>
        <end position="1482"/>
    </location>
</feature>
<dbReference type="FunFam" id="1.10.287.130:FF:000002">
    <property type="entry name" value="Two-component osmosensing histidine kinase"/>
    <property type="match status" value="1"/>
</dbReference>
<dbReference type="SMART" id="SM00387">
    <property type="entry name" value="HATPase_c"/>
    <property type="match status" value="1"/>
</dbReference>
<dbReference type="GO" id="GO:0006355">
    <property type="term" value="P:regulation of DNA-templated transcription"/>
    <property type="evidence" value="ECO:0007669"/>
    <property type="project" value="InterPro"/>
</dbReference>
<evidence type="ECO:0000256" key="8">
    <source>
        <dbReference type="ARBA" id="ARBA00022741"/>
    </source>
</evidence>
<dbReference type="InterPro" id="IPR003594">
    <property type="entry name" value="HATPase_dom"/>
</dbReference>
<evidence type="ECO:0000256" key="2">
    <source>
        <dbReference type="ARBA" id="ARBA00004651"/>
    </source>
</evidence>
<dbReference type="Gene3D" id="2.10.70.100">
    <property type="match status" value="1"/>
</dbReference>
<dbReference type="PROSITE" id="PS50113">
    <property type="entry name" value="PAC"/>
    <property type="match status" value="3"/>
</dbReference>
<dbReference type="PROSITE" id="PS50110">
    <property type="entry name" value="RESPONSE_REGULATORY"/>
    <property type="match status" value="2"/>
</dbReference>
<evidence type="ECO:0000256" key="13">
    <source>
        <dbReference type="ARBA" id="ARBA00023136"/>
    </source>
</evidence>
<keyword evidence="13 17" id="KW-0472">Membrane</keyword>
<dbReference type="InterPro" id="IPR011006">
    <property type="entry name" value="CheY-like_superfamily"/>
</dbReference>
<feature type="domain" description="PAC" evidence="21">
    <location>
        <begin position="358"/>
        <end position="410"/>
    </location>
</feature>
<feature type="domain" description="Response regulatory" evidence="19">
    <location>
        <begin position="1233"/>
        <end position="1347"/>
    </location>
</feature>
<feature type="domain" description="PAS" evidence="20">
    <location>
        <begin position="156"/>
        <end position="226"/>
    </location>
</feature>
<dbReference type="SUPFAM" id="SSF55874">
    <property type="entry name" value="ATPase domain of HSP90 chaperone/DNA topoisomerase II/histidine kinase"/>
    <property type="match status" value="1"/>
</dbReference>
<feature type="transmembrane region" description="Helical" evidence="17">
    <location>
        <begin position="43"/>
        <end position="69"/>
    </location>
</feature>
<dbReference type="Pfam" id="PF02518">
    <property type="entry name" value="HATPase_c"/>
    <property type="match status" value="2"/>
</dbReference>
<keyword evidence="4" id="KW-1003">Cell membrane</keyword>
<evidence type="ECO:0000313" key="24">
    <source>
        <dbReference type="Proteomes" id="UP000005496"/>
    </source>
</evidence>
<feature type="transmembrane region" description="Helical" evidence="17">
    <location>
        <begin position="18"/>
        <end position="37"/>
    </location>
</feature>
<feature type="domain" description="PAS" evidence="20">
    <location>
        <begin position="544"/>
        <end position="614"/>
    </location>
</feature>
<keyword evidence="10" id="KW-0067">ATP-binding</keyword>
<feature type="domain" description="PAS" evidence="20">
    <location>
        <begin position="411"/>
        <end position="482"/>
    </location>
</feature>
<organism evidence="23 24">
    <name type="scientific">Desulfonatronospira thiodismutans ASO3-1</name>
    <dbReference type="NCBI Taxonomy" id="555779"/>
    <lineage>
        <taxon>Bacteria</taxon>
        <taxon>Pseudomonadati</taxon>
        <taxon>Thermodesulfobacteriota</taxon>
        <taxon>Desulfovibrionia</taxon>
        <taxon>Desulfovibrionales</taxon>
        <taxon>Desulfonatronovibrionaceae</taxon>
        <taxon>Desulfonatronospira</taxon>
    </lineage>
</organism>
<dbReference type="InterPro" id="IPR003661">
    <property type="entry name" value="HisK_dim/P_dom"/>
</dbReference>
<dbReference type="Pfam" id="PF01627">
    <property type="entry name" value="Hpt"/>
    <property type="match status" value="1"/>
</dbReference>
<dbReference type="InterPro" id="IPR013767">
    <property type="entry name" value="PAS_fold"/>
</dbReference>
<evidence type="ECO:0000256" key="3">
    <source>
        <dbReference type="ARBA" id="ARBA00012438"/>
    </source>
</evidence>
<dbReference type="RefSeq" id="WP_008870642.1">
    <property type="nucleotide sequence ID" value="NZ_ACJN02000003.1"/>
</dbReference>
<dbReference type="InterPro" id="IPR000700">
    <property type="entry name" value="PAS-assoc_C"/>
</dbReference>
<feature type="transmembrane region" description="Helical" evidence="17">
    <location>
        <begin position="81"/>
        <end position="98"/>
    </location>
</feature>
<evidence type="ECO:0000256" key="11">
    <source>
        <dbReference type="ARBA" id="ARBA00022989"/>
    </source>
</evidence>
<keyword evidence="8" id="KW-0547">Nucleotide-binding</keyword>
<dbReference type="eggNOG" id="COG3829">
    <property type="taxonomic scope" value="Bacteria"/>
</dbReference>
<dbReference type="PROSITE" id="PS50894">
    <property type="entry name" value="HPT"/>
    <property type="match status" value="1"/>
</dbReference>
<gene>
    <name evidence="23" type="ORF">Dthio_PD0610</name>
</gene>
<evidence type="ECO:0000256" key="10">
    <source>
        <dbReference type="ARBA" id="ARBA00022840"/>
    </source>
</evidence>
<dbReference type="PRINTS" id="PR00344">
    <property type="entry name" value="BCTRLSENSOR"/>
</dbReference>
<dbReference type="InterPro" id="IPR008207">
    <property type="entry name" value="Sig_transdc_His_kin_Hpt_dom"/>
</dbReference>
<dbReference type="OrthoDB" id="9176708at2"/>
<dbReference type="SUPFAM" id="SSF55785">
    <property type="entry name" value="PYP-like sensor domain (PAS domain)"/>
    <property type="match status" value="5"/>
</dbReference>
<dbReference type="Gene3D" id="1.20.120.160">
    <property type="entry name" value="HPT domain"/>
    <property type="match status" value="1"/>
</dbReference>
<dbReference type="InterPro" id="IPR036097">
    <property type="entry name" value="HisK_dim/P_sf"/>
</dbReference>
<dbReference type="SUPFAM" id="SSF47226">
    <property type="entry name" value="Histidine-containing phosphotransfer domain, HPT domain"/>
    <property type="match status" value="1"/>
</dbReference>
<dbReference type="Pfam" id="PF08447">
    <property type="entry name" value="PAS_3"/>
    <property type="match status" value="2"/>
</dbReference>
<evidence type="ECO:0000256" key="16">
    <source>
        <dbReference type="SAM" id="MobiDB-lite"/>
    </source>
</evidence>
<name>D6SRG8_9BACT</name>
<dbReference type="CDD" id="cd16922">
    <property type="entry name" value="HATPase_EvgS-ArcB-TorS-like"/>
    <property type="match status" value="1"/>
</dbReference>
<dbReference type="CDD" id="cd00130">
    <property type="entry name" value="PAS"/>
    <property type="match status" value="5"/>
</dbReference>
<keyword evidence="24" id="KW-1185">Reference proteome</keyword>
<comment type="catalytic activity">
    <reaction evidence="1">
        <text>ATP + protein L-histidine = ADP + protein N-phospho-L-histidine.</text>
        <dbReference type="EC" id="2.7.13.3"/>
    </reaction>
</comment>
<feature type="modified residue" description="4-aspartylphosphate" evidence="15">
    <location>
        <position position="1139"/>
    </location>
</feature>
<dbReference type="Pfam" id="PF00072">
    <property type="entry name" value="Response_reg"/>
    <property type="match status" value="2"/>
</dbReference>
<feature type="domain" description="PAC" evidence="21">
    <location>
        <begin position="230"/>
        <end position="282"/>
    </location>
</feature>
<evidence type="ECO:0000256" key="7">
    <source>
        <dbReference type="ARBA" id="ARBA00022692"/>
    </source>
</evidence>
<feature type="domain" description="Response regulatory" evidence="19">
    <location>
        <begin position="1085"/>
        <end position="1211"/>
    </location>
</feature>
<dbReference type="InterPro" id="IPR001789">
    <property type="entry name" value="Sig_transdc_resp-reg_receiver"/>
</dbReference>
<dbReference type="InterPro" id="IPR013655">
    <property type="entry name" value="PAS_fold_3"/>
</dbReference>
<evidence type="ECO:0000256" key="14">
    <source>
        <dbReference type="PROSITE-ProRule" id="PRU00110"/>
    </source>
</evidence>
<dbReference type="SMART" id="SM00448">
    <property type="entry name" value="REC"/>
    <property type="match status" value="2"/>
</dbReference>
<dbReference type="Pfam" id="PF08448">
    <property type="entry name" value="PAS_4"/>
    <property type="match status" value="2"/>
</dbReference>
<evidence type="ECO:0000259" key="18">
    <source>
        <dbReference type="PROSITE" id="PS50109"/>
    </source>
</evidence>
<feature type="compositionally biased region" description="Basic and acidic residues" evidence="16">
    <location>
        <begin position="947"/>
        <end position="965"/>
    </location>
</feature>
<feature type="modified residue" description="Phosphohistidine" evidence="14">
    <location>
        <position position="1425"/>
    </location>
</feature>
<dbReference type="InterPro" id="IPR013656">
    <property type="entry name" value="PAS_4"/>
</dbReference>
<keyword evidence="11 17" id="KW-1133">Transmembrane helix</keyword>
<dbReference type="Gene3D" id="3.40.50.2300">
    <property type="match status" value="2"/>
</dbReference>
<evidence type="ECO:0000256" key="9">
    <source>
        <dbReference type="ARBA" id="ARBA00022777"/>
    </source>
</evidence>
<evidence type="ECO:0000256" key="15">
    <source>
        <dbReference type="PROSITE-ProRule" id="PRU00169"/>
    </source>
</evidence>
<feature type="modified residue" description="4-aspartylphosphate" evidence="15">
    <location>
        <position position="1282"/>
    </location>
</feature>
<dbReference type="eggNOG" id="COG0642">
    <property type="taxonomic scope" value="Bacteria"/>
</dbReference>
<dbReference type="GO" id="GO:0005524">
    <property type="term" value="F:ATP binding"/>
    <property type="evidence" value="ECO:0007669"/>
    <property type="project" value="UniProtKB-KW"/>
</dbReference>
<proteinExistence type="predicted"/>
<dbReference type="InterPro" id="IPR000014">
    <property type="entry name" value="PAS"/>
</dbReference>
<evidence type="ECO:0000256" key="1">
    <source>
        <dbReference type="ARBA" id="ARBA00000085"/>
    </source>
</evidence>
<dbReference type="InterPro" id="IPR036641">
    <property type="entry name" value="HPT_dom_sf"/>
</dbReference>
<dbReference type="SUPFAM" id="SSF47384">
    <property type="entry name" value="Homodimeric domain of signal transducing histidine kinase"/>
    <property type="match status" value="1"/>
</dbReference>
<dbReference type="PANTHER" id="PTHR45339">
    <property type="entry name" value="HYBRID SIGNAL TRANSDUCTION HISTIDINE KINASE J"/>
    <property type="match status" value="1"/>
</dbReference>
<keyword evidence="7 17" id="KW-0812">Transmembrane</keyword>
<evidence type="ECO:0000256" key="17">
    <source>
        <dbReference type="SAM" id="Phobius"/>
    </source>
</evidence>
<evidence type="ECO:0000259" key="20">
    <source>
        <dbReference type="PROSITE" id="PS50112"/>
    </source>
</evidence>
<dbReference type="PROSITE" id="PS50109">
    <property type="entry name" value="HIS_KIN"/>
    <property type="match status" value="1"/>
</dbReference>
<feature type="region of interest" description="Disordered" evidence="16">
    <location>
        <begin position="947"/>
        <end position="983"/>
    </location>
</feature>
<keyword evidence="5 15" id="KW-0597">Phosphoprotein</keyword>
<reference evidence="23" key="1">
    <citation type="submission" date="2010-05" db="EMBL/GenBank/DDBJ databases">
        <title>The draft genome of Desulfonatronospira thiodismutans ASO3-1.</title>
        <authorList>
            <consortium name="US DOE Joint Genome Institute (JGI-PGF)"/>
            <person name="Lucas S."/>
            <person name="Copeland A."/>
            <person name="Lapidus A."/>
            <person name="Cheng J.-F."/>
            <person name="Bruce D."/>
            <person name="Goodwin L."/>
            <person name="Pitluck S."/>
            <person name="Chertkov O."/>
            <person name="Brettin T."/>
            <person name="Detter J.C."/>
            <person name="Han C."/>
            <person name="Land M.L."/>
            <person name="Hauser L."/>
            <person name="Kyrpides N."/>
            <person name="Mikhailova N."/>
            <person name="Muyzer G."/>
            <person name="Woyke T."/>
        </authorList>
    </citation>
    <scope>NUCLEOTIDE SEQUENCE [LARGE SCALE GENOMIC DNA]</scope>
    <source>
        <strain evidence="23">ASO3-1</strain>
    </source>
</reference>
<accession>D6SRG8</accession>
<dbReference type="eggNOG" id="COG5002">
    <property type="taxonomic scope" value="Bacteria"/>
</dbReference>
<dbReference type="InterPro" id="IPR004358">
    <property type="entry name" value="Sig_transdc_His_kin-like_C"/>
</dbReference>
<dbReference type="Gene3D" id="3.30.565.10">
    <property type="entry name" value="Histidine kinase-like ATPase, C-terminal domain"/>
    <property type="match status" value="1"/>
</dbReference>
<keyword evidence="6" id="KW-0808">Transferase</keyword>
<keyword evidence="9 23" id="KW-0418">Kinase</keyword>
<feature type="domain" description="PAS" evidence="20">
    <location>
        <begin position="664"/>
        <end position="735"/>
    </location>
</feature>
<dbReference type="InterPro" id="IPR001610">
    <property type="entry name" value="PAC"/>
</dbReference>
<dbReference type="EC" id="2.7.13.3" evidence="3"/>
<evidence type="ECO:0000256" key="5">
    <source>
        <dbReference type="ARBA" id="ARBA00022553"/>
    </source>
</evidence>
<evidence type="ECO:0000259" key="19">
    <source>
        <dbReference type="PROSITE" id="PS50110"/>
    </source>
</evidence>
<comment type="caution">
    <text evidence="23">The sequence shown here is derived from an EMBL/GenBank/DDBJ whole genome shotgun (WGS) entry which is preliminary data.</text>
</comment>
<dbReference type="SUPFAM" id="SSF52172">
    <property type="entry name" value="CheY-like"/>
    <property type="match status" value="2"/>
</dbReference>
<dbReference type="Gene3D" id="3.30.450.20">
    <property type="entry name" value="PAS domain"/>
    <property type="match status" value="5"/>
</dbReference>
<dbReference type="PROSITE" id="PS50112">
    <property type="entry name" value="PAS"/>
    <property type="match status" value="4"/>
</dbReference>
<keyword evidence="12" id="KW-0902">Two-component regulatory system</keyword>
<dbReference type="GO" id="GO:0005886">
    <property type="term" value="C:plasma membrane"/>
    <property type="evidence" value="ECO:0007669"/>
    <property type="project" value="UniProtKB-SubCell"/>
</dbReference>
<evidence type="ECO:0000259" key="22">
    <source>
        <dbReference type="PROSITE" id="PS50894"/>
    </source>
</evidence>
<dbReference type="Gene3D" id="1.10.287.130">
    <property type="match status" value="1"/>
</dbReference>
<dbReference type="InterPro" id="IPR036890">
    <property type="entry name" value="HATPase_C_sf"/>
</dbReference>
<dbReference type="SMART" id="SM00086">
    <property type="entry name" value="PAC"/>
    <property type="match status" value="4"/>
</dbReference>
<dbReference type="Pfam" id="PF00989">
    <property type="entry name" value="PAS"/>
    <property type="match status" value="1"/>
</dbReference>
<evidence type="ECO:0000259" key="21">
    <source>
        <dbReference type="PROSITE" id="PS50113"/>
    </source>
</evidence>
<dbReference type="SMART" id="SM00388">
    <property type="entry name" value="HisKA"/>
    <property type="match status" value="1"/>
</dbReference>
<dbReference type="CDD" id="cd00082">
    <property type="entry name" value="HisKA"/>
    <property type="match status" value="1"/>
</dbReference>
<evidence type="ECO:0000256" key="6">
    <source>
        <dbReference type="ARBA" id="ARBA00022679"/>
    </source>
</evidence>
<dbReference type="GO" id="GO:0000155">
    <property type="term" value="F:phosphorelay sensor kinase activity"/>
    <property type="evidence" value="ECO:0007669"/>
    <property type="project" value="InterPro"/>
</dbReference>
<dbReference type="SMART" id="SM00091">
    <property type="entry name" value="PAS"/>
    <property type="match status" value="5"/>
</dbReference>
<dbReference type="Pfam" id="PF00512">
    <property type="entry name" value="HisKA"/>
    <property type="match status" value="1"/>
</dbReference>
<dbReference type="NCBIfam" id="TIGR00229">
    <property type="entry name" value="sensory_box"/>
    <property type="match status" value="5"/>
</dbReference>
<dbReference type="EMBL" id="ACJN02000003">
    <property type="protein sequence ID" value="EFI33284.1"/>
    <property type="molecule type" value="Genomic_DNA"/>
</dbReference>
<feature type="domain" description="PAC" evidence="21">
    <location>
        <begin position="484"/>
        <end position="536"/>
    </location>
</feature>
<dbReference type="InterPro" id="IPR005467">
    <property type="entry name" value="His_kinase_dom"/>
</dbReference>
<evidence type="ECO:0000256" key="4">
    <source>
        <dbReference type="ARBA" id="ARBA00022475"/>
    </source>
</evidence>
<sequence length="1562" mass="176024">MNTGSSSQNKWLIHSQRLAAVLVLAGILLNVGLLSFMQIKPEIVVHTSMVIEGLFVFLVGGILIFIFCCRHTWMQGLENRFLVLFILGVGMLFLYAATDFASNFVLTASGDFVHVSVEIARLAAISLLVISAGLWIRDLMRTRQMLLRNEKRLEDSEQRFRDVAEAAGEYIWEIDPGGTYSFLTPRVEDVLGRRVDEVLGRSPFDFMPHEEARRVEKMLAGWAEKGESWQGLEHQSVRPDGRIIWQRVSGMPVKDSEGELKGFRGTGLDITAEKEARQATQELTERLRLATEAAELGIWDLRISDGYLEWDEGMFRIYGVSRDDFTNSVKDWTDALLPEYREQAEQDFKAGIAGQGAYRSEFKIRRKDGEIRHIRAMAQSIHDETGNPVRVVGINEDITEQKMAEQELRQERDYSSRIIQMSPAIICGISSDGTCNYVNPAGEKVTGYSAQELVGKDWWSTLYPGSSYEQVRQLFQDMQNGPVQNHEMTLTRKDGHERIVEWNSLNRLDQEENLLEVVGFGHDITDRRIAEEELFKRQDELEKTTRELEGFFDVTLGLLMIADFQGRILKLNRAWEDILGYPLNEIARSNLLDFVHPRDQEKTREAMSSLSRGEHVRDVVNRYQHKNGGYIWVRWQASSREGLIYASANDITESIMLQERLAQEKDFLQQIIDSSPNPIFAKDWHGRHTLANTRVAELFGTTKEAMLGKTDYDMTATQEEIQAFLQDDREVMQSGKQKHIPQEPLTDSQGQVRWFQTTKVPLMLSHDPKKRQVMGIATDITHRIESEHQVQLAREEAEAANRAKSDFLANMSHEIRTPMNAVIGLSQLLLQTSLDDRQRDYLNKISNSSRMLLGIINDILDYSKIEAGKLELDMHTFRMDELLDQMKTLFGSTAEDKGLEIIFNISTDVPRILKGDSLRLGQVFTNLLGNAVKFTEKGHVELAVHKSEVRSQESEVRDQGTEVRSQDLGQGTGDRGQGLEAADRDSESKIVRLLFEIKDTGIGMDDEQVQRLFQPFSQADTSTTRKYGGTGLGLVISHKLVQRMGGTLQVDSTPGQGSRFYFEIDLPMAPESETTQECIGFDSHRVLVVDDHEAARQVLRNILESCMFQVKEAHDGRSAVDAVVAADRAGEPYEFVFMDWKMPGELDGLQAAREIDRLYAEGFLKGNRPPFVVVSAYQRSELPEDSVECFNCFLSKPVTASSIFNAIAEATGKAPSYTRDDEQFTIPSFQGYSILLAEDNALNQEVAWQMLEKTGAALSLAANGAEAVEMVEAGSFDLVLMDLQMPVMDGFEATRKILERFPDLPVIALSAAVMEEDRNKSRQAGMRDHLSKPIESTSLYRTLARWLQAGDSVKVQKMEPEQDSSLLPRSLEGFDLAQGLRSADRDSGFYHRMLLRFREQLSGEFARIDEELDKGKSGDGPRLVHTLKGLAGTVGAVRLAEAASFIDLAFKENREITLELRRELDHAMHQARTELDGLEKAPGQSREVDQEEGVAAMSSMLQLLKNSEMVQDELIEAVTGFLRSRAGVEEVDELAGLVENFEHDAAVVKLLELASRSGVSVE</sequence>
<dbReference type="PANTHER" id="PTHR45339:SF1">
    <property type="entry name" value="HYBRID SIGNAL TRANSDUCTION HISTIDINE KINASE J"/>
    <property type="match status" value="1"/>
</dbReference>
<protein>
    <recommendedName>
        <fullName evidence="3">histidine kinase</fullName>
        <ecNumber evidence="3">2.7.13.3</ecNumber>
    </recommendedName>
</protein>
<dbReference type="InterPro" id="IPR035965">
    <property type="entry name" value="PAS-like_dom_sf"/>
</dbReference>
<dbReference type="Proteomes" id="UP000005496">
    <property type="component" value="Unassembled WGS sequence"/>
</dbReference>